<comment type="similarity">
    <text evidence="5">Belongs to the FMN-dependent alpha-hydroxy acid dehydrogenase family.</text>
</comment>
<dbReference type="VEuPathDB" id="FungiDB:LCOR_11461.1"/>
<comment type="caution">
    <text evidence="10">The sequence shown here is derived from an EMBL/GenBank/DDBJ whole genome shotgun (WGS) entry which is preliminary data.</text>
</comment>
<dbReference type="SUPFAM" id="SSF51395">
    <property type="entry name" value="FMN-linked oxidoreductases"/>
    <property type="match status" value="1"/>
</dbReference>
<dbReference type="PROSITE" id="PS51349">
    <property type="entry name" value="FMN_HYDROXY_ACID_DH_2"/>
    <property type="match status" value="1"/>
</dbReference>
<keyword evidence="4" id="KW-0560">Oxidoreductase</keyword>
<evidence type="ECO:0000313" key="10">
    <source>
        <dbReference type="EMBL" id="CDH60680.1"/>
    </source>
</evidence>
<dbReference type="CDD" id="cd02809">
    <property type="entry name" value="alpha_hydroxyacid_oxid_FMN"/>
    <property type="match status" value="1"/>
</dbReference>
<feature type="binding site" evidence="8">
    <location>
        <position position="173"/>
    </location>
    <ligand>
        <name>glyoxylate</name>
        <dbReference type="ChEBI" id="CHEBI:36655"/>
    </ligand>
</feature>
<evidence type="ECO:0000256" key="6">
    <source>
        <dbReference type="ARBA" id="ARBA00073420"/>
    </source>
</evidence>
<accession>A0A068SFA3</accession>
<feature type="binding site" evidence="8">
    <location>
        <begin position="304"/>
        <end position="308"/>
    </location>
    <ligand>
        <name>FMN</name>
        <dbReference type="ChEBI" id="CHEBI:58210"/>
    </ligand>
</feature>
<dbReference type="Pfam" id="PF01070">
    <property type="entry name" value="FMN_dh"/>
    <property type="match status" value="1"/>
</dbReference>
<evidence type="ECO:0000256" key="4">
    <source>
        <dbReference type="ARBA" id="ARBA00023002"/>
    </source>
</evidence>
<dbReference type="Gene3D" id="3.20.20.70">
    <property type="entry name" value="Aldolase class I"/>
    <property type="match status" value="1"/>
</dbReference>
<dbReference type="GO" id="GO:0010181">
    <property type="term" value="F:FMN binding"/>
    <property type="evidence" value="ECO:0007669"/>
    <property type="project" value="InterPro"/>
</dbReference>
<reference evidence="10" key="1">
    <citation type="submission" date="2013-08" db="EMBL/GenBank/DDBJ databases">
        <title>Gene expansion shapes genome architecture in the human pathogen Lichtheimia corymbifera: an evolutionary genomics analysis in the ancient terrestrial Mucorales (Mucoromycotina).</title>
        <authorList>
            <person name="Schwartze V.U."/>
            <person name="Winter S."/>
            <person name="Shelest E."/>
            <person name="Marcet-Houben M."/>
            <person name="Horn F."/>
            <person name="Wehner S."/>
            <person name="Hoffmann K."/>
            <person name="Riege K."/>
            <person name="Sammeth M."/>
            <person name="Nowrousian M."/>
            <person name="Valiante V."/>
            <person name="Linde J."/>
            <person name="Jacobsen I.D."/>
            <person name="Marz M."/>
            <person name="Brakhage A.A."/>
            <person name="Gabaldon T."/>
            <person name="Bocker S."/>
            <person name="Voigt K."/>
        </authorList>
    </citation>
    <scope>NUCLEOTIDE SEQUENCE [LARGE SCALE GENOMIC DNA]</scope>
    <source>
        <strain evidence="10">FSU 9682</strain>
    </source>
</reference>
<dbReference type="InterPro" id="IPR012133">
    <property type="entry name" value="Alpha-hydoxy_acid_DH_FMN"/>
</dbReference>
<proteinExistence type="inferred from homology"/>
<dbReference type="FunFam" id="3.20.20.70:FF:000056">
    <property type="entry name" value="hydroxyacid oxidase 2"/>
    <property type="match status" value="1"/>
</dbReference>
<dbReference type="Pfam" id="PF00478">
    <property type="entry name" value="IMPDH"/>
    <property type="match status" value="1"/>
</dbReference>
<feature type="binding site" evidence="8">
    <location>
        <position position="171"/>
    </location>
    <ligand>
        <name>FMN</name>
        <dbReference type="ChEBI" id="CHEBI:58210"/>
    </ligand>
</feature>
<feature type="binding site" evidence="8">
    <location>
        <position position="145"/>
    </location>
    <ligand>
        <name>FMN</name>
        <dbReference type="ChEBI" id="CHEBI:58210"/>
    </ligand>
</feature>
<evidence type="ECO:0000256" key="5">
    <source>
        <dbReference type="ARBA" id="ARBA00024042"/>
    </source>
</evidence>
<feature type="domain" description="FMN hydroxy acid dehydrogenase" evidence="9">
    <location>
        <begin position="37"/>
        <end position="397"/>
    </location>
</feature>
<gene>
    <name evidence="10" type="ORF">LCOR_11461.1</name>
</gene>
<feature type="binding site" evidence="8">
    <location>
        <begin position="116"/>
        <end position="118"/>
    </location>
    <ligand>
        <name>FMN</name>
        <dbReference type="ChEBI" id="CHEBI:58210"/>
    </ligand>
</feature>
<dbReference type="EMBL" id="CBTN010000101">
    <property type="protein sequence ID" value="CDH60680.1"/>
    <property type="molecule type" value="Genomic_DNA"/>
</dbReference>
<evidence type="ECO:0000259" key="9">
    <source>
        <dbReference type="PROSITE" id="PS51349"/>
    </source>
</evidence>
<keyword evidence="11" id="KW-1185">Reference proteome</keyword>
<dbReference type="InterPro" id="IPR013785">
    <property type="entry name" value="Aldolase_TIM"/>
</dbReference>
<evidence type="ECO:0000256" key="3">
    <source>
        <dbReference type="ARBA" id="ARBA00022643"/>
    </source>
</evidence>
<name>A0A068SFA3_9FUNG</name>
<feature type="binding site" evidence="8">
    <location>
        <position position="265"/>
    </location>
    <ligand>
        <name>FMN</name>
        <dbReference type="ChEBI" id="CHEBI:58210"/>
    </ligand>
</feature>
<feature type="binding site" evidence="8">
    <location>
        <position position="208"/>
    </location>
    <ligand>
        <name>glyoxylate</name>
        <dbReference type="ChEBI" id="CHEBI:36655"/>
    </ligand>
</feature>
<feature type="binding site" evidence="8">
    <location>
        <position position="63"/>
    </location>
    <ligand>
        <name>glyoxylate</name>
        <dbReference type="ChEBI" id="CHEBI:36655"/>
    </ligand>
</feature>
<dbReference type="PIRSF" id="PIRSF000138">
    <property type="entry name" value="Al-hdrx_acd_dh"/>
    <property type="match status" value="1"/>
</dbReference>
<dbReference type="PANTHER" id="PTHR10578">
    <property type="entry name" value="S -2-HYDROXY-ACID OXIDASE-RELATED"/>
    <property type="match status" value="1"/>
</dbReference>
<dbReference type="Proteomes" id="UP000027586">
    <property type="component" value="Unassembled WGS sequence"/>
</dbReference>
<dbReference type="PANTHER" id="PTHR10578:SF107">
    <property type="entry name" value="2-HYDROXYACID OXIDASE 1"/>
    <property type="match status" value="1"/>
</dbReference>
<comment type="cofactor">
    <cofactor evidence="1">
        <name>FMN</name>
        <dbReference type="ChEBI" id="CHEBI:58210"/>
    </cofactor>
</comment>
<evidence type="ECO:0000313" key="11">
    <source>
        <dbReference type="Proteomes" id="UP000027586"/>
    </source>
</evidence>
<dbReference type="AlphaFoldDB" id="A0A068SFA3"/>
<dbReference type="OrthoDB" id="1925334at2759"/>
<evidence type="ECO:0000256" key="2">
    <source>
        <dbReference type="ARBA" id="ARBA00022630"/>
    </source>
</evidence>
<dbReference type="GO" id="GO:0005737">
    <property type="term" value="C:cytoplasm"/>
    <property type="evidence" value="ECO:0007669"/>
    <property type="project" value="UniProtKB-ARBA"/>
</dbReference>
<evidence type="ECO:0000256" key="8">
    <source>
        <dbReference type="PIRSR" id="PIRSR000138-2"/>
    </source>
</evidence>
<evidence type="ECO:0000256" key="7">
    <source>
        <dbReference type="ARBA" id="ARBA00083297"/>
    </source>
</evidence>
<feature type="binding site" evidence="8">
    <location>
        <begin position="327"/>
        <end position="328"/>
    </location>
    <ligand>
        <name>FMN</name>
        <dbReference type="ChEBI" id="CHEBI:58210"/>
    </ligand>
</feature>
<keyword evidence="2 8" id="KW-0285">Flavoprotein</keyword>
<feature type="binding site" evidence="8">
    <location>
        <position position="199"/>
    </location>
    <ligand>
        <name>FMN</name>
        <dbReference type="ChEBI" id="CHEBI:58210"/>
    </ligand>
</feature>
<dbReference type="GO" id="GO:0016491">
    <property type="term" value="F:oxidoreductase activity"/>
    <property type="evidence" value="ECO:0007669"/>
    <property type="project" value="UniProtKB-KW"/>
</dbReference>
<dbReference type="InterPro" id="IPR001093">
    <property type="entry name" value="IMP_DH_GMPRt"/>
</dbReference>
<dbReference type="InterPro" id="IPR037396">
    <property type="entry name" value="FMN_HAD"/>
</dbReference>
<evidence type="ECO:0000256" key="1">
    <source>
        <dbReference type="ARBA" id="ARBA00001917"/>
    </source>
</evidence>
<sequence>MLWWQTLKMAGFCSDGTPHHALYKPNKIALQVRTHIQMTFIPASLDDFEELARKSMAPGSFAYYSTGSSSESTLRRNREAFEKLLIRPKILIDVENVNTSTTVLGQPISMPICVAPTAYHGLAHYDGELASARGAARMNTLYTLSSNSGYGIGQVADAARKVNENALQWFQLYMEKDRDLTEKLVRKCEQAGYKALVVTTDRPRLGPRLRTVRNGFRLPQYVKRANYESENDGAEDYMSGEMYPGMTWEDIKWIKSITKLPIVIKGIFRGEDAKLALDSSPATLEVLPEIVQACRGSKVEVYFDGGIRTGTDVFKALAIGARAVFIGRPILYGLAYQASVIVSPWLRSRTHIIIIQGESGVRQVLSMISHDFRLTMGLAGCTTVSAIDKSFLTTEAQLDFTKTLAKL</sequence>
<keyword evidence="3 8" id="KW-0288">FMN</keyword>
<organism evidence="10 11">
    <name type="scientific">Lichtheimia corymbifera JMRC:FSU:9682</name>
    <dbReference type="NCBI Taxonomy" id="1263082"/>
    <lineage>
        <taxon>Eukaryota</taxon>
        <taxon>Fungi</taxon>
        <taxon>Fungi incertae sedis</taxon>
        <taxon>Mucoromycota</taxon>
        <taxon>Mucoromycotina</taxon>
        <taxon>Mucoromycetes</taxon>
        <taxon>Mucorales</taxon>
        <taxon>Lichtheimiaceae</taxon>
        <taxon>Lichtheimia</taxon>
    </lineage>
</organism>
<dbReference type="STRING" id="1263082.A0A068SFA3"/>
<dbReference type="InterPro" id="IPR000262">
    <property type="entry name" value="FMN-dep_DH"/>
</dbReference>
<protein>
    <recommendedName>
        <fullName evidence="6">Oxidase FUB9</fullName>
    </recommendedName>
    <alternativeName>
        <fullName evidence="7">Fusaric acid biosynthesis protein 9</fullName>
    </alternativeName>
</protein>